<evidence type="ECO:0000256" key="2">
    <source>
        <dbReference type="ARBA" id="ARBA00023015"/>
    </source>
</evidence>
<keyword evidence="8" id="KW-1185">Reference proteome</keyword>
<evidence type="ECO:0000256" key="3">
    <source>
        <dbReference type="ARBA" id="ARBA00023125"/>
    </source>
</evidence>
<dbReference type="Gene3D" id="1.25.40.10">
    <property type="entry name" value="Tetratricopeptide repeat domain"/>
    <property type="match status" value="1"/>
</dbReference>
<dbReference type="GO" id="GO:0006355">
    <property type="term" value="P:regulation of DNA-templated transcription"/>
    <property type="evidence" value="ECO:0007669"/>
    <property type="project" value="InterPro"/>
</dbReference>
<dbReference type="InterPro" id="IPR005158">
    <property type="entry name" value="BTAD"/>
</dbReference>
<evidence type="ECO:0000256" key="4">
    <source>
        <dbReference type="ARBA" id="ARBA00023163"/>
    </source>
</evidence>
<dbReference type="InterPro" id="IPR011990">
    <property type="entry name" value="TPR-like_helical_dom_sf"/>
</dbReference>
<dbReference type="AlphaFoldDB" id="A0A419I834"/>
<dbReference type="SMART" id="SM00862">
    <property type="entry name" value="Trans_reg_C"/>
    <property type="match status" value="1"/>
</dbReference>
<dbReference type="SUPFAM" id="SSF46894">
    <property type="entry name" value="C-terminal effector domain of the bipartite response regulators"/>
    <property type="match status" value="1"/>
</dbReference>
<evidence type="ECO:0000259" key="5">
    <source>
        <dbReference type="SMART" id="SM00862"/>
    </source>
</evidence>
<reference evidence="7 8" key="1">
    <citation type="submission" date="2018-09" db="EMBL/GenBank/DDBJ databases">
        <title>YIM PH 21725 draft genome.</title>
        <authorList>
            <person name="Miao C."/>
        </authorList>
    </citation>
    <scope>NUCLEOTIDE SEQUENCE [LARGE SCALE GENOMIC DNA]</scope>
    <source>
        <strain evidence="8">YIM PH21725</strain>
    </source>
</reference>
<sequence length="297" mass="32305">MSSTESCQIDIPVPAIPSGSGELGFPATHAPAVIRLSGSVEVAGGGTVQPIRPGALRAVFVALVLENGRYVCRQRLLDLLWDECPRSAPVNLRGYISRLRHDLAAIDPVLGESLVTLKGAGCHYALQIPDAAVDVRHFQHHAEHGDQQRRAGDRRGAARHFRAALSAWRGPLGPGCAGSRRLDALFETYHERCLTVRERYAESLLQLGHTLELVPGLRELLRSAPLREGAWCLLLRVTYLGGDLDATMGAWHEAVATLADHGLDPSAEMVRLHLAILRRDDAAIRNPCHIPGSRAPR</sequence>
<feature type="domain" description="Bacterial transcriptional activator" evidence="6">
    <location>
        <begin position="133"/>
        <end position="277"/>
    </location>
</feature>
<dbReference type="Gene3D" id="1.10.10.10">
    <property type="entry name" value="Winged helix-like DNA-binding domain superfamily/Winged helix DNA-binding domain"/>
    <property type="match status" value="1"/>
</dbReference>
<dbReference type="OrthoDB" id="4266042at2"/>
<dbReference type="InterPro" id="IPR051677">
    <property type="entry name" value="AfsR-DnrI-RedD_regulator"/>
</dbReference>
<dbReference type="CDD" id="cd15831">
    <property type="entry name" value="BTAD"/>
    <property type="match status" value="1"/>
</dbReference>
<protein>
    <recommendedName>
        <fullName evidence="9">OmpR/PhoB-type domain-containing protein</fullName>
    </recommendedName>
</protein>
<keyword evidence="2" id="KW-0805">Transcription regulation</keyword>
<dbReference type="SMART" id="SM01043">
    <property type="entry name" value="BTAD"/>
    <property type="match status" value="1"/>
</dbReference>
<evidence type="ECO:0000256" key="1">
    <source>
        <dbReference type="ARBA" id="ARBA00005820"/>
    </source>
</evidence>
<accession>A0A419I834</accession>
<evidence type="ECO:0000259" key="6">
    <source>
        <dbReference type="SMART" id="SM01043"/>
    </source>
</evidence>
<evidence type="ECO:0000313" key="7">
    <source>
        <dbReference type="EMBL" id="RJQ88220.1"/>
    </source>
</evidence>
<dbReference type="EMBL" id="QZFV01000065">
    <property type="protein sequence ID" value="RJQ88220.1"/>
    <property type="molecule type" value="Genomic_DNA"/>
</dbReference>
<proteinExistence type="inferred from homology"/>
<dbReference type="InterPro" id="IPR001867">
    <property type="entry name" value="OmpR/PhoB-type_DNA-bd"/>
</dbReference>
<gene>
    <name evidence="7" type="ORF">D5S19_07915</name>
</gene>
<dbReference type="InterPro" id="IPR036388">
    <property type="entry name" value="WH-like_DNA-bd_sf"/>
</dbReference>
<dbReference type="RefSeq" id="WP_120022654.1">
    <property type="nucleotide sequence ID" value="NZ_QZFV01000065.1"/>
</dbReference>
<name>A0A419I834_9PSEU</name>
<dbReference type="Proteomes" id="UP000285112">
    <property type="component" value="Unassembled WGS sequence"/>
</dbReference>
<dbReference type="PANTHER" id="PTHR35807:SF1">
    <property type="entry name" value="TRANSCRIPTIONAL REGULATOR REDD"/>
    <property type="match status" value="1"/>
</dbReference>
<organism evidence="7 8">
    <name type="scientific">Amycolatopsis panacis</name>
    <dbReference type="NCBI Taxonomy" id="2340917"/>
    <lineage>
        <taxon>Bacteria</taxon>
        <taxon>Bacillati</taxon>
        <taxon>Actinomycetota</taxon>
        <taxon>Actinomycetes</taxon>
        <taxon>Pseudonocardiales</taxon>
        <taxon>Pseudonocardiaceae</taxon>
        <taxon>Amycolatopsis</taxon>
    </lineage>
</organism>
<dbReference type="Pfam" id="PF03704">
    <property type="entry name" value="BTAD"/>
    <property type="match status" value="1"/>
</dbReference>
<dbReference type="InterPro" id="IPR016032">
    <property type="entry name" value="Sig_transdc_resp-reg_C-effctor"/>
</dbReference>
<dbReference type="PANTHER" id="PTHR35807">
    <property type="entry name" value="TRANSCRIPTIONAL REGULATOR REDD-RELATED"/>
    <property type="match status" value="1"/>
</dbReference>
<dbReference type="GO" id="GO:0003677">
    <property type="term" value="F:DNA binding"/>
    <property type="evidence" value="ECO:0007669"/>
    <property type="project" value="UniProtKB-KW"/>
</dbReference>
<evidence type="ECO:0000313" key="8">
    <source>
        <dbReference type="Proteomes" id="UP000285112"/>
    </source>
</evidence>
<evidence type="ECO:0008006" key="9">
    <source>
        <dbReference type="Google" id="ProtNLM"/>
    </source>
</evidence>
<comment type="similarity">
    <text evidence="1">Belongs to the AfsR/DnrI/RedD regulatory family.</text>
</comment>
<comment type="caution">
    <text evidence="7">The sequence shown here is derived from an EMBL/GenBank/DDBJ whole genome shotgun (WGS) entry which is preliminary data.</text>
</comment>
<keyword evidence="4" id="KW-0804">Transcription</keyword>
<feature type="domain" description="OmpR/PhoB-type" evidence="5">
    <location>
        <begin position="45"/>
        <end position="124"/>
    </location>
</feature>
<dbReference type="GO" id="GO:0000160">
    <property type="term" value="P:phosphorelay signal transduction system"/>
    <property type="evidence" value="ECO:0007669"/>
    <property type="project" value="InterPro"/>
</dbReference>
<dbReference type="SUPFAM" id="SSF48452">
    <property type="entry name" value="TPR-like"/>
    <property type="match status" value="1"/>
</dbReference>
<keyword evidence="3" id="KW-0238">DNA-binding</keyword>